<dbReference type="RefSeq" id="WP_123959933.1">
    <property type="nucleotide sequence ID" value="NZ_CP033898.1"/>
</dbReference>
<dbReference type="SUPFAM" id="SSF81301">
    <property type="entry name" value="Nucleotidyltransferase"/>
    <property type="match status" value="1"/>
</dbReference>
<dbReference type="KEGG" id="cpso:CPPEL_04125"/>
<dbReference type="GO" id="GO:0016301">
    <property type="term" value="F:kinase activity"/>
    <property type="evidence" value="ECO:0007669"/>
    <property type="project" value="UniProtKB-KW"/>
</dbReference>
<dbReference type="CDD" id="cd05399">
    <property type="entry name" value="NT_Rel-Spo_like"/>
    <property type="match status" value="1"/>
</dbReference>
<keyword evidence="3" id="KW-0808">Transferase</keyword>
<proteinExistence type="predicted"/>
<evidence type="ECO:0000313" key="4">
    <source>
        <dbReference type="Proteomes" id="UP000271426"/>
    </source>
</evidence>
<dbReference type="EC" id="2.7.6.5" evidence="3"/>
<dbReference type="PANTHER" id="PTHR41773:SF1">
    <property type="entry name" value="RELA_SPOT DOMAIN-CONTAINING PROTEIN"/>
    <property type="match status" value="1"/>
</dbReference>
<dbReference type="GO" id="GO:0015969">
    <property type="term" value="P:guanosine tetraphosphate metabolic process"/>
    <property type="evidence" value="ECO:0007669"/>
    <property type="project" value="InterPro"/>
</dbReference>
<feature type="compositionally biased region" description="Basic and acidic residues" evidence="1">
    <location>
        <begin position="335"/>
        <end position="349"/>
    </location>
</feature>
<dbReference type="Proteomes" id="UP000271426">
    <property type="component" value="Chromosome"/>
</dbReference>
<dbReference type="Gene3D" id="3.30.460.10">
    <property type="entry name" value="Beta Polymerase, domain 2"/>
    <property type="match status" value="1"/>
</dbReference>
<dbReference type="EMBL" id="CP033898">
    <property type="protein sequence ID" value="AZA08952.1"/>
    <property type="molecule type" value="Genomic_DNA"/>
</dbReference>
<dbReference type="InterPro" id="IPR043519">
    <property type="entry name" value="NT_sf"/>
</dbReference>
<evidence type="ECO:0000313" key="3">
    <source>
        <dbReference type="EMBL" id="AZA08952.1"/>
    </source>
</evidence>
<evidence type="ECO:0000256" key="1">
    <source>
        <dbReference type="SAM" id="MobiDB-lite"/>
    </source>
</evidence>
<dbReference type="Gene3D" id="1.10.287.860">
    <property type="entry name" value="Nucleotidyltransferase"/>
    <property type="match status" value="1"/>
</dbReference>
<organism evidence="3 4">
    <name type="scientific">Corynebacterium pseudopelargi</name>
    <dbReference type="NCBI Taxonomy" id="2080757"/>
    <lineage>
        <taxon>Bacteria</taxon>
        <taxon>Bacillati</taxon>
        <taxon>Actinomycetota</taxon>
        <taxon>Actinomycetes</taxon>
        <taxon>Mycobacteriales</taxon>
        <taxon>Corynebacteriaceae</taxon>
        <taxon>Corynebacterium</taxon>
    </lineage>
</organism>
<dbReference type="AlphaFoldDB" id="A0A3G6ITK3"/>
<name>A0A3G6ITK3_9CORY</name>
<dbReference type="OrthoDB" id="9801824at2"/>
<keyword evidence="4" id="KW-1185">Reference proteome</keyword>
<feature type="domain" description="RelA/SpoT" evidence="2">
    <location>
        <begin position="47"/>
        <end position="174"/>
    </location>
</feature>
<dbReference type="GO" id="GO:0008728">
    <property type="term" value="F:GTP diphosphokinase activity"/>
    <property type="evidence" value="ECO:0007669"/>
    <property type="project" value="UniProtKB-EC"/>
</dbReference>
<dbReference type="SMART" id="SM00954">
    <property type="entry name" value="RelA_SpoT"/>
    <property type="match status" value="1"/>
</dbReference>
<feature type="region of interest" description="Disordered" evidence="1">
    <location>
        <begin position="325"/>
        <end position="349"/>
    </location>
</feature>
<dbReference type="PANTHER" id="PTHR41773">
    <property type="entry name" value="GTP PYROPHOSPHATASE-RELATED"/>
    <property type="match status" value="1"/>
</dbReference>
<sequence>MGSKRITQLSQKLRAFNQDHPEAAEEFVEAFEDVLADAGLTYDRVSARVKKWNSLKAKANKKSEGKWIYPDPWQDVHDIIGVRITTLHSTEIPHVIDAIDDVFSVVRSVDKTAQTRISGGFGYGSHHLILKVDERVDSLRDYIGQQFEVQIRTVLQHAWAEFEHDIRYKRATDLDPQIDRAFTLTAGLIELADQQFDQIAAIREPDTTSSKDVAFSAETLPGIIAMILGNTVPPSRSEHYQWLEELLHAHDITTASQLRQLLAPQRIALVRDGLDYRFQPGQIRLIDDLLLLSFGETHIEKTGSSGAHPKQRVPRLRRRLEALNKARQADPAALVEHKPEREGSKLKKL</sequence>
<accession>A0A3G6ITK3</accession>
<dbReference type="InterPro" id="IPR007685">
    <property type="entry name" value="RelA_SpoT"/>
</dbReference>
<keyword evidence="3" id="KW-0418">Kinase</keyword>
<gene>
    <name evidence="3" type="primary">ywaC</name>
    <name evidence="3" type="ORF">CPPEL_04125</name>
</gene>
<dbReference type="Pfam" id="PF04607">
    <property type="entry name" value="RelA_SpoT"/>
    <property type="match status" value="1"/>
</dbReference>
<evidence type="ECO:0000259" key="2">
    <source>
        <dbReference type="SMART" id="SM00954"/>
    </source>
</evidence>
<reference evidence="3 4" key="1">
    <citation type="submission" date="2018-11" db="EMBL/GenBank/DDBJ databases">
        <authorList>
            <person name="Kleinhagauer T."/>
            <person name="Glaeser S.P."/>
            <person name="Spergser J."/>
            <person name="Ruckert C."/>
            <person name="Kaempfer P."/>
            <person name="Busse H.-J."/>
        </authorList>
    </citation>
    <scope>NUCLEOTIDE SEQUENCE [LARGE SCALE GENOMIC DNA]</scope>
    <source>
        <strain evidence="3 4">812CH</strain>
    </source>
</reference>
<protein>
    <submittedName>
        <fullName evidence="3">GTP pyrophosphokinase YwaC</fullName>
        <ecNumber evidence="3">2.7.6.5</ecNumber>
    </submittedName>
</protein>